<name>A0AA40GA77_9HYME</name>
<keyword evidence="3" id="KW-1185">Reference proteome</keyword>
<reference evidence="2" key="1">
    <citation type="submission" date="2021-10" db="EMBL/GenBank/DDBJ databases">
        <title>Melipona bicolor Genome sequencing and assembly.</title>
        <authorList>
            <person name="Araujo N.S."/>
            <person name="Arias M.C."/>
        </authorList>
    </citation>
    <scope>NUCLEOTIDE SEQUENCE</scope>
    <source>
        <strain evidence="2">USP_2M_L1-L4_2017</strain>
        <tissue evidence="2">Whole body</tissue>
    </source>
</reference>
<evidence type="ECO:0000256" key="1">
    <source>
        <dbReference type="SAM" id="MobiDB-lite"/>
    </source>
</evidence>
<dbReference type="AlphaFoldDB" id="A0AA40GA77"/>
<protein>
    <submittedName>
        <fullName evidence="2">Uncharacterized protein</fullName>
    </submittedName>
</protein>
<gene>
    <name evidence="2" type="ORF">K0M31_011764</name>
</gene>
<feature type="region of interest" description="Disordered" evidence="1">
    <location>
        <begin position="1"/>
        <end position="57"/>
    </location>
</feature>
<comment type="caution">
    <text evidence="2">The sequence shown here is derived from an EMBL/GenBank/DDBJ whole genome shotgun (WGS) entry which is preliminary data.</text>
</comment>
<sequence>MRGEIPVRSDIPRSIAPKDVTQPNTPSNTNIRQPPSYQRMHSNESRGSDKDSTGGRD</sequence>
<evidence type="ECO:0000313" key="3">
    <source>
        <dbReference type="Proteomes" id="UP001177670"/>
    </source>
</evidence>
<feature type="compositionally biased region" description="Polar residues" evidence="1">
    <location>
        <begin position="21"/>
        <end position="40"/>
    </location>
</feature>
<accession>A0AA40GA77</accession>
<proteinExistence type="predicted"/>
<organism evidence="2 3">
    <name type="scientific">Melipona bicolor</name>
    <dbReference type="NCBI Taxonomy" id="60889"/>
    <lineage>
        <taxon>Eukaryota</taxon>
        <taxon>Metazoa</taxon>
        <taxon>Ecdysozoa</taxon>
        <taxon>Arthropoda</taxon>
        <taxon>Hexapoda</taxon>
        <taxon>Insecta</taxon>
        <taxon>Pterygota</taxon>
        <taxon>Neoptera</taxon>
        <taxon>Endopterygota</taxon>
        <taxon>Hymenoptera</taxon>
        <taxon>Apocrita</taxon>
        <taxon>Aculeata</taxon>
        <taxon>Apoidea</taxon>
        <taxon>Anthophila</taxon>
        <taxon>Apidae</taxon>
        <taxon>Melipona</taxon>
    </lineage>
</organism>
<feature type="compositionally biased region" description="Basic and acidic residues" evidence="1">
    <location>
        <begin position="41"/>
        <end position="57"/>
    </location>
</feature>
<dbReference type="Proteomes" id="UP001177670">
    <property type="component" value="Unassembled WGS sequence"/>
</dbReference>
<feature type="compositionally biased region" description="Basic and acidic residues" evidence="1">
    <location>
        <begin position="1"/>
        <end position="11"/>
    </location>
</feature>
<dbReference type="EMBL" id="JAHYIQ010000003">
    <property type="protein sequence ID" value="KAK1133979.1"/>
    <property type="molecule type" value="Genomic_DNA"/>
</dbReference>
<evidence type="ECO:0000313" key="2">
    <source>
        <dbReference type="EMBL" id="KAK1133979.1"/>
    </source>
</evidence>